<dbReference type="CDD" id="cd02513">
    <property type="entry name" value="CMP-NeuAc_Synthase"/>
    <property type="match status" value="1"/>
</dbReference>
<evidence type="ECO:0000313" key="2">
    <source>
        <dbReference type="EMBL" id="QJA78978.1"/>
    </source>
</evidence>
<dbReference type="EMBL" id="MT142362">
    <property type="protein sequence ID" value="QJA78978.1"/>
    <property type="molecule type" value="Genomic_DNA"/>
</dbReference>
<dbReference type="PANTHER" id="PTHR21485:SF6">
    <property type="entry name" value="N-ACYLNEURAMINATE CYTIDYLYLTRANSFERASE-RELATED"/>
    <property type="match status" value="1"/>
</dbReference>
<gene>
    <name evidence="2" type="ORF">MM415A00956_0004</name>
    <name evidence="1" type="ORF">MM415B00781_0029</name>
</gene>
<keyword evidence="2" id="KW-0808">Transferase</keyword>
<dbReference type="AlphaFoldDB" id="A0A6M3KBP3"/>
<dbReference type="InterPro" id="IPR029044">
    <property type="entry name" value="Nucleotide-diphossugar_trans"/>
</dbReference>
<accession>A0A6M3KBP3</accession>
<dbReference type="EMBL" id="MT141471">
    <property type="protein sequence ID" value="QJA62452.1"/>
    <property type="molecule type" value="Genomic_DNA"/>
</dbReference>
<organism evidence="2">
    <name type="scientific">viral metagenome</name>
    <dbReference type="NCBI Taxonomy" id="1070528"/>
    <lineage>
        <taxon>unclassified sequences</taxon>
        <taxon>metagenomes</taxon>
        <taxon>organismal metagenomes</taxon>
    </lineage>
</organism>
<dbReference type="Gene3D" id="3.90.550.10">
    <property type="entry name" value="Spore Coat Polysaccharide Biosynthesis Protein SpsA, Chain A"/>
    <property type="match status" value="1"/>
</dbReference>
<dbReference type="Pfam" id="PF02348">
    <property type="entry name" value="CTP_transf_3"/>
    <property type="match status" value="1"/>
</dbReference>
<dbReference type="GO" id="GO:0008781">
    <property type="term" value="F:N-acylneuraminate cytidylyltransferase activity"/>
    <property type="evidence" value="ECO:0007669"/>
    <property type="project" value="TreeGrafter"/>
</dbReference>
<reference evidence="2" key="1">
    <citation type="submission" date="2020-03" db="EMBL/GenBank/DDBJ databases">
        <title>The deep terrestrial virosphere.</title>
        <authorList>
            <person name="Holmfeldt K."/>
            <person name="Nilsson E."/>
            <person name="Simone D."/>
            <person name="Lopez-Fernandez M."/>
            <person name="Wu X."/>
            <person name="de Brujin I."/>
            <person name="Lundin D."/>
            <person name="Andersson A."/>
            <person name="Bertilsson S."/>
            <person name="Dopson M."/>
        </authorList>
    </citation>
    <scope>NUCLEOTIDE SEQUENCE</scope>
    <source>
        <strain evidence="2">MM415A00956</strain>
        <strain evidence="1">MM415B00781</strain>
    </source>
</reference>
<evidence type="ECO:0000313" key="1">
    <source>
        <dbReference type="EMBL" id="QJA62452.1"/>
    </source>
</evidence>
<dbReference type="InterPro" id="IPR050793">
    <property type="entry name" value="CMP-NeuNAc_synthase"/>
</dbReference>
<dbReference type="PANTHER" id="PTHR21485">
    <property type="entry name" value="HAD SUPERFAMILY MEMBERS CMAS AND KDSC"/>
    <property type="match status" value="1"/>
</dbReference>
<dbReference type="SUPFAM" id="SSF53448">
    <property type="entry name" value="Nucleotide-diphospho-sugar transferases"/>
    <property type="match status" value="1"/>
</dbReference>
<protein>
    <submittedName>
        <fullName evidence="2">Putative cytidylyltransferase</fullName>
    </submittedName>
</protein>
<sequence length="249" mass="28504">MMSSCIIGLIPCRSGSRGVPNKNIRLLAGYPLIAYSIVASRLSKKIDRTIVSTDSVEYAEIARRYGAEVPFLRPAELAMDSSTDMDFFKHLIMYLVSHESIIPDYIVHLSPTAPLRDPIVIDEGVEKIMKNKNATSLRSAHQVLPAHKMFMINKGYFTGLFPHDPRNEYYNLPRQTFPPNYKGNGYVDIIIPKTIRDTWSVHGSKILSFITEDIGDLDTEMDFDFIGWRLHKYGNVVYDYLKDNYKEEE</sequence>
<proteinExistence type="predicted"/>
<keyword evidence="2" id="KW-0548">Nucleotidyltransferase</keyword>
<dbReference type="InterPro" id="IPR003329">
    <property type="entry name" value="Cytidylyl_trans"/>
</dbReference>
<name>A0A6M3KBP3_9ZZZZ</name>